<evidence type="ECO:0000256" key="1">
    <source>
        <dbReference type="SAM" id="MobiDB-lite"/>
    </source>
</evidence>
<reference evidence="2 3" key="1">
    <citation type="journal article" date="2023" name="Sci. Data">
        <title>Genome assembly of the Korean intertidal mud-creeper Batillaria attramentaria.</title>
        <authorList>
            <person name="Patra A.K."/>
            <person name="Ho P.T."/>
            <person name="Jun S."/>
            <person name="Lee S.J."/>
            <person name="Kim Y."/>
            <person name="Won Y.J."/>
        </authorList>
    </citation>
    <scope>NUCLEOTIDE SEQUENCE [LARGE SCALE GENOMIC DNA]</scope>
    <source>
        <strain evidence="2">Wonlab-2016</strain>
    </source>
</reference>
<name>A0ABD0L278_9CAEN</name>
<gene>
    <name evidence="2" type="ORF">BaRGS_00015230</name>
</gene>
<feature type="compositionally biased region" description="Polar residues" evidence="1">
    <location>
        <begin position="55"/>
        <end position="81"/>
    </location>
</feature>
<feature type="compositionally biased region" description="Polar residues" evidence="1">
    <location>
        <begin position="18"/>
        <end position="42"/>
    </location>
</feature>
<comment type="caution">
    <text evidence="2">The sequence shown here is derived from an EMBL/GenBank/DDBJ whole genome shotgun (WGS) entry which is preliminary data.</text>
</comment>
<feature type="compositionally biased region" description="Basic residues" evidence="1">
    <location>
        <begin position="1"/>
        <end position="11"/>
    </location>
</feature>
<keyword evidence="3" id="KW-1185">Reference proteome</keyword>
<protein>
    <submittedName>
        <fullName evidence="2">Uncharacterized protein</fullName>
    </submittedName>
</protein>
<proteinExistence type="predicted"/>
<feature type="compositionally biased region" description="Basic residues" evidence="1">
    <location>
        <begin position="190"/>
        <end position="209"/>
    </location>
</feature>
<feature type="compositionally biased region" description="Polar residues" evidence="1">
    <location>
        <begin position="151"/>
        <end position="172"/>
    </location>
</feature>
<dbReference type="AlphaFoldDB" id="A0ABD0L278"/>
<dbReference type="EMBL" id="JACVVK020000092">
    <property type="protein sequence ID" value="KAK7493519.1"/>
    <property type="molecule type" value="Genomic_DNA"/>
</dbReference>
<evidence type="ECO:0000313" key="2">
    <source>
        <dbReference type="EMBL" id="KAK7493519.1"/>
    </source>
</evidence>
<feature type="region of interest" description="Disordered" evidence="1">
    <location>
        <begin position="1"/>
        <end position="252"/>
    </location>
</feature>
<dbReference type="Proteomes" id="UP001519460">
    <property type="component" value="Unassembled WGS sequence"/>
</dbReference>
<accession>A0ABD0L278</accession>
<feature type="compositionally biased region" description="Low complexity" evidence="1">
    <location>
        <begin position="43"/>
        <end position="54"/>
    </location>
</feature>
<evidence type="ECO:0000313" key="3">
    <source>
        <dbReference type="Proteomes" id="UP001519460"/>
    </source>
</evidence>
<sequence>MGRNRRKRHKTRTEDDGSATSGTGDHQDGRCSQTVAGSSVIFTSSSPKTTSASSRQTSKATFTPSPSRINATDHASGSGSPRLSRDGPHSSQNQPQQRHDSPHSSQNHPQQRHDSLHSSQNQPQQRHDKRKKTKTTQSDVSVQSHKDLRYNSPSPQKRSRTSASDFENTCRSFSPRRRQKWGPGPEHTPPQKRGKTSTQSHRRGGKHHPGQFQHRQAAEAGRPYSSTKGKRRSDSASDSHQTSPASSLGILV</sequence>
<organism evidence="2 3">
    <name type="scientific">Batillaria attramentaria</name>
    <dbReference type="NCBI Taxonomy" id="370345"/>
    <lineage>
        <taxon>Eukaryota</taxon>
        <taxon>Metazoa</taxon>
        <taxon>Spiralia</taxon>
        <taxon>Lophotrochozoa</taxon>
        <taxon>Mollusca</taxon>
        <taxon>Gastropoda</taxon>
        <taxon>Caenogastropoda</taxon>
        <taxon>Sorbeoconcha</taxon>
        <taxon>Cerithioidea</taxon>
        <taxon>Batillariidae</taxon>
        <taxon>Batillaria</taxon>
    </lineage>
</organism>